<feature type="compositionally biased region" description="Basic and acidic residues" evidence="1">
    <location>
        <begin position="20"/>
        <end position="34"/>
    </location>
</feature>
<dbReference type="CDD" id="cd00180">
    <property type="entry name" value="PKc"/>
    <property type="match status" value="1"/>
</dbReference>
<dbReference type="GO" id="GO:0005524">
    <property type="term" value="F:ATP binding"/>
    <property type="evidence" value="ECO:0007669"/>
    <property type="project" value="InterPro"/>
</dbReference>
<dbReference type="Gene3D" id="1.10.510.10">
    <property type="entry name" value="Transferase(Phosphotransferase) domain 1"/>
    <property type="match status" value="1"/>
</dbReference>
<dbReference type="InterPro" id="IPR019956">
    <property type="entry name" value="Ubiquitin_dom"/>
</dbReference>
<dbReference type="FunFam" id="3.10.20.90:FF:000160">
    <property type="entry name" value="Polyubiquitin-C"/>
    <property type="match status" value="1"/>
</dbReference>
<feature type="compositionally biased region" description="Basic and acidic residues" evidence="1">
    <location>
        <begin position="583"/>
        <end position="592"/>
    </location>
</feature>
<dbReference type="InterPro" id="IPR011009">
    <property type="entry name" value="Kinase-like_dom_sf"/>
</dbReference>
<accession>A0A0G4HJK1</accession>
<protein>
    <recommendedName>
        <fullName evidence="5">Protein kinase domain-containing protein</fullName>
    </recommendedName>
</protein>
<dbReference type="SUPFAM" id="SSF54236">
    <property type="entry name" value="Ubiquitin-like"/>
    <property type="match status" value="1"/>
</dbReference>
<evidence type="ECO:0000259" key="2">
    <source>
        <dbReference type="PROSITE" id="PS50011"/>
    </source>
</evidence>
<dbReference type="PhylomeDB" id="A0A0G4HJK1"/>
<dbReference type="PRINTS" id="PR00348">
    <property type="entry name" value="UBIQUITIN"/>
</dbReference>
<evidence type="ECO:0000313" key="4">
    <source>
        <dbReference type="EMBL" id="CEM44262.1"/>
    </source>
</evidence>
<dbReference type="InterPro" id="IPR000626">
    <property type="entry name" value="Ubiquitin-like_dom"/>
</dbReference>
<reference evidence="4" key="1">
    <citation type="submission" date="2014-11" db="EMBL/GenBank/DDBJ databases">
        <authorList>
            <person name="Otto D Thomas"/>
            <person name="Naeem Raeece"/>
        </authorList>
    </citation>
    <scope>NUCLEOTIDE SEQUENCE</scope>
</reference>
<feature type="domain" description="Ubiquitin-like" evidence="3">
    <location>
        <begin position="467"/>
        <end position="542"/>
    </location>
</feature>
<dbReference type="PROSITE" id="PS50011">
    <property type="entry name" value="PROTEIN_KINASE_DOM"/>
    <property type="match status" value="1"/>
</dbReference>
<dbReference type="GO" id="GO:0004672">
    <property type="term" value="F:protein kinase activity"/>
    <property type="evidence" value="ECO:0007669"/>
    <property type="project" value="InterPro"/>
</dbReference>
<dbReference type="PROSITE" id="PS50053">
    <property type="entry name" value="UBIQUITIN_2"/>
    <property type="match status" value="1"/>
</dbReference>
<feature type="compositionally biased region" description="Acidic residues" evidence="1">
    <location>
        <begin position="558"/>
        <end position="582"/>
    </location>
</feature>
<dbReference type="AlphaFoldDB" id="A0A0G4HJK1"/>
<dbReference type="SUPFAM" id="SSF56112">
    <property type="entry name" value="Protein kinase-like (PK-like)"/>
    <property type="match status" value="1"/>
</dbReference>
<dbReference type="SMART" id="SM00213">
    <property type="entry name" value="UBQ"/>
    <property type="match status" value="1"/>
</dbReference>
<dbReference type="Gene3D" id="3.30.200.20">
    <property type="entry name" value="Phosphorylase Kinase, domain 1"/>
    <property type="match status" value="1"/>
</dbReference>
<dbReference type="Pfam" id="PF00240">
    <property type="entry name" value="ubiquitin"/>
    <property type="match status" value="1"/>
</dbReference>
<dbReference type="PROSITE" id="PS00299">
    <property type="entry name" value="UBIQUITIN_1"/>
    <property type="match status" value="1"/>
</dbReference>
<dbReference type="EMBL" id="CDMZ01002884">
    <property type="protein sequence ID" value="CEM44262.1"/>
    <property type="molecule type" value="Genomic_DNA"/>
</dbReference>
<sequence length="592" mass="66548">MKRRSSAVYRKVESTPLRQKAAETGDREKAEDRVKEDAPVLLSSLLSDSFTVPKEHRKLQQEIHSNSTKLPSTLQFAQKQVNFLGSGSFTSVYKAKWRPDDVAVKAINAPPHLLLPIKRKLQDLIYLTPWHPNLLSLKGVFDARSDAPEPSILLVEELCETSLASVMCDNTGRPVALHPLWALALSAVVSSALSCLHKIEMSHGGLKPQNVLFKTAPPDLTKAPESFELAVSTMQNLVRLSDFDLSEVYSMIVQDPSKGGWESMSAVRYLSPGMLLQKQEGGGEGGREDVYALGVLLWEMMSGKRAWEGLGILEVMRKVMVDDRPDLSSLTRQSERAASTETWDLDWILPALWQTDVGRRPFAETCVKVLFNTALRRVPFITLCLSVTVLKEGKTEKGEDMEIRVLQSARVSDVYREIARKGKYQNNMMQSLFLKSRDKTERLEQDERLFTHGVGDGSRLLLSLSVFQIIVATLTGKKIPIECNPNDTLEKIKAQIQKIEGIPVNEQRLIFAGKQLEDGRVLSDYNIQKESTLHLVQRLRGGMYHQTSGVADERELQTENEEEEEEGEDEQGEEEEEEEEEEEGKKGDKGRS</sequence>
<proteinExistence type="predicted"/>
<dbReference type="InterPro" id="IPR000719">
    <property type="entry name" value="Prot_kinase_dom"/>
</dbReference>
<dbReference type="PANTHER" id="PTHR10666">
    <property type="entry name" value="UBIQUITIN"/>
    <property type="match status" value="1"/>
</dbReference>
<feature type="domain" description="Protein kinase" evidence="2">
    <location>
        <begin position="78"/>
        <end position="381"/>
    </location>
</feature>
<dbReference type="InterPro" id="IPR019954">
    <property type="entry name" value="Ubiquitin_CS"/>
</dbReference>
<dbReference type="InterPro" id="IPR029071">
    <property type="entry name" value="Ubiquitin-like_domsf"/>
</dbReference>
<evidence type="ECO:0000256" key="1">
    <source>
        <dbReference type="SAM" id="MobiDB-lite"/>
    </source>
</evidence>
<name>A0A0G4HJK1_9ALVE</name>
<feature type="region of interest" description="Disordered" evidence="1">
    <location>
        <begin position="544"/>
        <end position="592"/>
    </location>
</feature>
<dbReference type="VEuPathDB" id="CryptoDB:Cvel_28206"/>
<feature type="region of interest" description="Disordered" evidence="1">
    <location>
        <begin position="1"/>
        <end position="34"/>
    </location>
</feature>
<organism evidence="4">
    <name type="scientific">Chromera velia CCMP2878</name>
    <dbReference type="NCBI Taxonomy" id="1169474"/>
    <lineage>
        <taxon>Eukaryota</taxon>
        <taxon>Sar</taxon>
        <taxon>Alveolata</taxon>
        <taxon>Colpodellida</taxon>
        <taxon>Chromeraceae</taxon>
        <taxon>Chromera</taxon>
    </lineage>
</organism>
<dbReference type="Pfam" id="PF00069">
    <property type="entry name" value="Pkinase"/>
    <property type="match status" value="1"/>
</dbReference>
<dbReference type="Gene3D" id="3.10.20.90">
    <property type="entry name" value="Phosphatidylinositol 3-kinase Catalytic Subunit, Chain A, domain 1"/>
    <property type="match status" value="1"/>
</dbReference>
<gene>
    <name evidence="4" type="ORF">Cvel_28206</name>
</gene>
<evidence type="ECO:0008006" key="5">
    <source>
        <dbReference type="Google" id="ProtNLM"/>
    </source>
</evidence>
<evidence type="ECO:0000259" key="3">
    <source>
        <dbReference type="PROSITE" id="PS50053"/>
    </source>
</evidence>
<dbReference type="InterPro" id="IPR050158">
    <property type="entry name" value="Ubiquitin_ubiquitin-like"/>
</dbReference>